<keyword evidence="7" id="KW-1185">Reference proteome</keyword>
<keyword evidence="3 5" id="KW-1133">Transmembrane helix</keyword>
<protein>
    <submittedName>
        <fullName evidence="6">DUF4870 domain-containing protein</fullName>
    </submittedName>
</protein>
<sequence>MVAHLSALLGALVSSSHGGGFACFVGPLIVWLIKKDSMPFVNDQAKEALNFNLSVAITTLALVFLSAITFGIGLIIAIPMWVVIGVGWLVSTIVAAVKANDGVRYRYPFTLRLIK</sequence>
<feature type="transmembrane region" description="Helical" evidence="5">
    <location>
        <begin position="53"/>
        <end position="72"/>
    </location>
</feature>
<feature type="transmembrane region" description="Helical" evidence="5">
    <location>
        <begin position="6"/>
        <end position="33"/>
    </location>
</feature>
<proteinExistence type="predicted"/>
<evidence type="ECO:0000256" key="1">
    <source>
        <dbReference type="ARBA" id="ARBA00004141"/>
    </source>
</evidence>
<gene>
    <name evidence="6" type="ORF">ISP19_17645</name>
</gene>
<evidence type="ECO:0000313" key="6">
    <source>
        <dbReference type="EMBL" id="MBM7127199.1"/>
    </source>
</evidence>
<evidence type="ECO:0000313" key="7">
    <source>
        <dbReference type="Proteomes" id="UP001430149"/>
    </source>
</evidence>
<dbReference type="EMBL" id="JADIKE010000038">
    <property type="protein sequence ID" value="MBM7127199.1"/>
    <property type="molecule type" value="Genomic_DNA"/>
</dbReference>
<dbReference type="Proteomes" id="UP001430149">
    <property type="component" value="Unassembled WGS sequence"/>
</dbReference>
<evidence type="ECO:0000256" key="4">
    <source>
        <dbReference type="ARBA" id="ARBA00023136"/>
    </source>
</evidence>
<organism evidence="6 7">
    <name type="scientific">Dyella flava</name>
    <dbReference type="NCBI Taxonomy" id="1920170"/>
    <lineage>
        <taxon>Bacteria</taxon>
        <taxon>Pseudomonadati</taxon>
        <taxon>Pseudomonadota</taxon>
        <taxon>Gammaproteobacteria</taxon>
        <taxon>Lysobacterales</taxon>
        <taxon>Rhodanobacteraceae</taxon>
        <taxon>Dyella</taxon>
    </lineage>
</organism>
<feature type="transmembrane region" description="Helical" evidence="5">
    <location>
        <begin position="78"/>
        <end position="97"/>
    </location>
</feature>
<dbReference type="InterPro" id="IPR019109">
    <property type="entry name" value="MamF_MmsF"/>
</dbReference>
<reference evidence="6" key="1">
    <citation type="submission" date="2020-10" db="EMBL/GenBank/DDBJ databases">
        <title>Phylogeny of dyella-like bacteria.</title>
        <authorList>
            <person name="Fu J."/>
        </authorList>
    </citation>
    <scope>NUCLEOTIDE SEQUENCE</scope>
    <source>
        <strain evidence="6">DHOC52</strain>
    </source>
</reference>
<dbReference type="Pfam" id="PF09685">
    <property type="entry name" value="MamF_MmsF"/>
    <property type="match status" value="1"/>
</dbReference>
<evidence type="ECO:0000256" key="5">
    <source>
        <dbReference type="SAM" id="Phobius"/>
    </source>
</evidence>
<evidence type="ECO:0000256" key="3">
    <source>
        <dbReference type="ARBA" id="ARBA00022989"/>
    </source>
</evidence>
<comment type="caution">
    <text evidence="6">The sequence shown here is derived from an EMBL/GenBank/DDBJ whole genome shotgun (WGS) entry which is preliminary data.</text>
</comment>
<keyword evidence="4 5" id="KW-0472">Membrane</keyword>
<accession>A0ABS2K7R7</accession>
<keyword evidence="2 5" id="KW-0812">Transmembrane</keyword>
<evidence type="ECO:0000256" key="2">
    <source>
        <dbReference type="ARBA" id="ARBA00022692"/>
    </source>
</evidence>
<comment type="subcellular location">
    <subcellularLocation>
        <location evidence="1">Membrane</location>
        <topology evidence="1">Multi-pass membrane protein</topology>
    </subcellularLocation>
</comment>
<name>A0ABS2K7R7_9GAMM</name>